<dbReference type="Proteomes" id="UP000266861">
    <property type="component" value="Unassembled WGS sequence"/>
</dbReference>
<dbReference type="OrthoDB" id="7862313at2759"/>
<dbReference type="EMBL" id="PQFF01000004">
    <property type="protein sequence ID" value="RHZ90171.1"/>
    <property type="molecule type" value="Genomic_DNA"/>
</dbReference>
<name>A0A397JQH0_9GLOM</name>
<dbReference type="STRING" id="1348612.A0A397JQH0"/>
<comment type="caution">
    <text evidence="1">The sequence shown here is derived from an EMBL/GenBank/DDBJ whole genome shotgun (WGS) entry which is preliminary data.</text>
</comment>
<keyword evidence="2" id="KW-1185">Reference proteome</keyword>
<dbReference type="AlphaFoldDB" id="A0A397JQH0"/>
<dbReference type="SUPFAM" id="SSF48371">
    <property type="entry name" value="ARM repeat"/>
    <property type="match status" value="1"/>
</dbReference>
<organism evidence="1 2">
    <name type="scientific">Diversispora epigaea</name>
    <dbReference type="NCBI Taxonomy" id="1348612"/>
    <lineage>
        <taxon>Eukaryota</taxon>
        <taxon>Fungi</taxon>
        <taxon>Fungi incertae sedis</taxon>
        <taxon>Mucoromycota</taxon>
        <taxon>Glomeromycotina</taxon>
        <taxon>Glomeromycetes</taxon>
        <taxon>Diversisporales</taxon>
        <taxon>Diversisporaceae</taxon>
        <taxon>Diversispora</taxon>
    </lineage>
</organism>
<sequence>MPEDMDEEYPSRTFRYFIHKIATSTNLSFVMDYVTAYTLNPDSRYRKAGMMAFADELFLLFYDELRDPEVIVRRGSCIVLGCLAVNEFKETADAVLGVLLMHLERIQILFASSNSY</sequence>
<reference evidence="1 2" key="1">
    <citation type="submission" date="2018-08" db="EMBL/GenBank/DDBJ databases">
        <title>Genome and evolution of the arbuscular mycorrhizal fungus Diversispora epigaea (formerly Glomus versiforme) and its bacterial endosymbionts.</title>
        <authorList>
            <person name="Sun X."/>
            <person name="Fei Z."/>
            <person name="Harrison M."/>
        </authorList>
    </citation>
    <scope>NUCLEOTIDE SEQUENCE [LARGE SCALE GENOMIC DNA]</scope>
    <source>
        <strain evidence="1 2">IT104</strain>
    </source>
</reference>
<dbReference type="InterPro" id="IPR016024">
    <property type="entry name" value="ARM-type_fold"/>
</dbReference>
<protein>
    <submittedName>
        <fullName evidence="1">Uncharacterized protein</fullName>
    </submittedName>
</protein>
<accession>A0A397JQH0</accession>
<evidence type="ECO:0000313" key="1">
    <source>
        <dbReference type="EMBL" id="RHZ90171.1"/>
    </source>
</evidence>
<proteinExistence type="predicted"/>
<gene>
    <name evidence="1" type="ORF">Glove_5g76</name>
</gene>
<evidence type="ECO:0000313" key="2">
    <source>
        <dbReference type="Proteomes" id="UP000266861"/>
    </source>
</evidence>